<keyword evidence="11" id="KW-0902">Two-component regulatory system</keyword>
<dbReference type="CDD" id="cd00082">
    <property type="entry name" value="HisKA"/>
    <property type="match status" value="1"/>
</dbReference>
<dbReference type="Pfam" id="PF00512">
    <property type="entry name" value="HisKA"/>
    <property type="match status" value="1"/>
</dbReference>
<evidence type="ECO:0000256" key="9">
    <source>
        <dbReference type="ARBA" id="ARBA00022840"/>
    </source>
</evidence>
<dbReference type="FunFam" id="3.30.565.10:FF:000013">
    <property type="entry name" value="Two-component sensor histidine kinase"/>
    <property type="match status" value="1"/>
</dbReference>
<proteinExistence type="predicted"/>
<evidence type="ECO:0000256" key="5">
    <source>
        <dbReference type="ARBA" id="ARBA00022679"/>
    </source>
</evidence>
<evidence type="ECO:0000256" key="1">
    <source>
        <dbReference type="ARBA" id="ARBA00000085"/>
    </source>
</evidence>
<evidence type="ECO:0000256" key="3">
    <source>
        <dbReference type="ARBA" id="ARBA00012438"/>
    </source>
</evidence>
<name>A0A248TGY8_9BACI</name>
<dbReference type="Proteomes" id="UP000215137">
    <property type="component" value="Chromosome"/>
</dbReference>
<keyword evidence="8 14" id="KW-0418">Kinase</keyword>
<dbReference type="SUPFAM" id="SSF55874">
    <property type="entry name" value="ATPase domain of HSP90 chaperone/DNA topoisomerase II/histidine kinase"/>
    <property type="match status" value="1"/>
</dbReference>
<dbReference type="EMBL" id="CP022983">
    <property type="protein sequence ID" value="ASV67476.1"/>
    <property type="molecule type" value="Genomic_DNA"/>
</dbReference>
<dbReference type="RefSeq" id="WP_095371050.1">
    <property type="nucleotide sequence ID" value="NZ_CP022983.1"/>
</dbReference>
<evidence type="ECO:0000256" key="2">
    <source>
        <dbReference type="ARBA" id="ARBA00004370"/>
    </source>
</evidence>
<protein>
    <recommendedName>
        <fullName evidence="3">histidine kinase</fullName>
        <ecNumber evidence="3">2.7.13.3</ecNumber>
    </recommendedName>
</protein>
<dbReference type="EC" id="2.7.13.3" evidence="3"/>
<reference evidence="14 15" key="1">
    <citation type="submission" date="2017-08" db="EMBL/GenBank/DDBJ databases">
        <title>Complete Genome Sequence of Bacillus kochii Oregon-R-modENCODE STRAIN BDGP4, isolated from Drosophila melanogaster gut.</title>
        <authorList>
            <person name="Wan K.H."/>
            <person name="Yu C."/>
            <person name="Park S."/>
            <person name="Hammonds A.S."/>
            <person name="Booth B.W."/>
            <person name="Celniker S.E."/>
        </authorList>
    </citation>
    <scope>NUCLEOTIDE SEQUENCE [LARGE SCALE GENOMIC DNA]</scope>
    <source>
        <strain evidence="14 15">BDGP4</strain>
    </source>
</reference>
<evidence type="ECO:0000256" key="10">
    <source>
        <dbReference type="ARBA" id="ARBA00022989"/>
    </source>
</evidence>
<dbReference type="Gene3D" id="3.30.565.10">
    <property type="entry name" value="Histidine kinase-like ATPase, C-terminal domain"/>
    <property type="match status" value="1"/>
</dbReference>
<dbReference type="PANTHER" id="PTHR45453">
    <property type="entry name" value="PHOSPHATE REGULON SENSOR PROTEIN PHOR"/>
    <property type="match status" value="1"/>
</dbReference>
<organism evidence="14 15">
    <name type="scientific">Cytobacillus kochii</name>
    <dbReference type="NCBI Taxonomy" id="859143"/>
    <lineage>
        <taxon>Bacteria</taxon>
        <taxon>Bacillati</taxon>
        <taxon>Bacillota</taxon>
        <taxon>Bacilli</taxon>
        <taxon>Bacillales</taxon>
        <taxon>Bacillaceae</taxon>
        <taxon>Cytobacillus</taxon>
    </lineage>
</organism>
<comment type="catalytic activity">
    <reaction evidence="1">
        <text>ATP + protein L-histidine = ADP + protein N-phospho-L-histidine.</text>
        <dbReference type="EC" id="2.7.13.3"/>
    </reaction>
</comment>
<accession>A0A248TGY8</accession>
<dbReference type="InterPro" id="IPR050351">
    <property type="entry name" value="BphY/WalK/GraS-like"/>
</dbReference>
<dbReference type="SMART" id="SM00388">
    <property type="entry name" value="HisKA"/>
    <property type="match status" value="1"/>
</dbReference>
<evidence type="ECO:0000256" key="6">
    <source>
        <dbReference type="ARBA" id="ARBA00022692"/>
    </source>
</evidence>
<evidence type="ECO:0000256" key="4">
    <source>
        <dbReference type="ARBA" id="ARBA00022553"/>
    </source>
</evidence>
<keyword evidence="10" id="KW-1133">Transmembrane helix</keyword>
<dbReference type="GO" id="GO:0004721">
    <property type="term" value="F:phosphoprotein phosphatase activity"/>
    <property type="evidence" value="ECO:0007669"/>
    <property type="project" value="TreeGrafter"/>
</dbReference>
<dbReference type="InterPro" id="IPR036890">
    <property type="entry name" value="HATPase_C_sf"/>
</dbReference>
<evidence type="ECO:0000256" key="12">
    <source>
        <dbReference type="ARBA" id="ARBA00023136"/>
    </source>
</evidence>
<dbReference type="SMART" id="SM00387">
    <property type="entry name" value="HATPase_c"/>
    <property type="match status" value="1"/>
</dbReference>
<dbReference type="SUPFAM" id="SSF47384">
    <property type="entry name" value="Homodimeric domain of signal transducing histidine kinase"/>
    <property type="match status" value="1"/>
</dbReference>
<dbReference type="GO" id="GO:0005524">
    <property type="term" value="F:ATP binding"/>
    <property type="evidence" value="ECO:0007669"/>
    <property type="project" value="UniProtKB-KW"/>
</dbReference>
<dbReference type="GO" id="GO:0016036">
    <property type="term" value="P:cellular response to phosphate starvation"/>
    <property type="evidence" value="ECO:0007669"/>
    <property type="project" value="TreeGrafter"/>
</dbReference>
<evidence type="ECO:0000313" key="14">
    <source>
        <dbReference type="EMBL" id="ASV67476.1"/>
    </source>
</evidence>
<dbReference type="PANTHER" id="PTHR45453:SF1">
    <property type="entry name" value="PHOSPHATE REGULON SENSOR PROTEIN PHOR"/>
    <property type="match status" value="1"/>
</dbReference>
<dbReference type="KEGG" id="bko:CKF48_09120"/>
<dbReference type="GO" id="GO:0005886">
    <property type="term" value="C:plasma membrane"/>
    <property type="evidence" value="ECO:0007669"/>
    <property type="project" value="TreeGrafter"/>
</dbReference>
<dbReference type="InterPro" id="IPR005467">
    <property type="entry name" value="His_kinase_dom"/>
</dbReference>
<keyword evidence="5" id="KW-0808">Transferase</keyword>
<dbReference type="InterPro" id="IPR004358">
    <property type="entry name" value="Sig_transdc_His_kin-like_C"/>
</dbReference>
<sequence>MMVTLIVIMAILIVMNGWQYYSRKKTKQHINEISDKLTNIIEQQTAEKVLLQTDQEAIQLLLIQINLMLDNNQKVFADYAKTKDSLRKMIANMSHDLKTPLTVILGYVEKIKLDKTMAKDEKEIVILRLHEKVMSLVSLINQSFDLVKLESDDYLMPLSKVSLNEICRKNVLEFYDLLVSKGFQVEIDIPERNFYILGNEEAINRVLSNLISNAIRYGNDGGVLGLTLRGDGETIAVEVWDKGKGIAEVHQDRVFERLYTLDDARNPQFQGSGLGLSISKRLTEAMNGTLHVSSQPFEKTTFTCRFKQMTY</sequence>
<gene>
    <name evidence="14" type="ORF">CKF48_09120</name>
</gene>
<dbReference type="InterPro" id="IPR003594">
    <property type="entry name" value="HATPase_dom"/>
</dbReference>
<keyword evidence="4" id="KW-0597">Phosphoprotein</keyword>
<dbReference type="PROSITE" id="PS50109">
    <property type="entry name" value="HIS_KIN"/>
    <property type="match status" value="1"/>
</dbReference>
<dbReference type="OrthoDB" id="9792991at2"/>
<evidence type="ECO:0000259" key="13">
    <source>
        <dbReference type="PROSITE" id="PS50109"/>
    </source>
</evidence>
<evidence type="ECO:0000256" key="11">
    <source>
        <dbReference type="ARBA" id="ARBA00023012"/>
    </source>
</evidence>
<comment type="subcellular location">
    <subcellularLocation>
        <location evidence="2">Membrane</location>
    </subcellularLocation>
</comment>
<feature type="domain" description="Histidine kinase" evidence="13">
    <location>
        <begin position="92"/>
        <end position="310"/>
    </location>
</feature>
<dbReference type="PRINTS" id="PR00344">
    <property type="entry name" value="BCTRLSENSOR"/>
</dbReference>
<dbReference type="InterPro" id="IPR003661">
    <property type="entry name" value="HisK_dim/P_dom"/>
</dbReference>
<dbReference type="Gene3D" id="1.10.287.130">
    <property type="match status" value="1"/>
</dbReference>
<keyword evidence="6" id="KW-0812">Transmembrane</keyword>
<dbReference type="Pfam" id="PF02518">
    <property type="entry name" value="HATPase_c"/>
    <property type="match status" value="1"/>
</dbReference>
<keyword evidence="9" id="KW-0067">ATP-binding</keyword>
<evidence type="ECO:0000256" key="7">
    <source>
        <dbReference type="ARBA" id="ARBA00022741"/>
    </source>
</evidence>
<evidence type="ECO:0000256" key="8">
    <source>
        <dbReference type="ARBA" id="ARBA00022777"/>
    </source>
</evidence>
<dbReference type="GO" id="GO:0000155">
    <property type="term" value="F:phosphorelay sensor kinase activity"/>
    <property type="evidence" value="ECO:0007669"/>
    <property type="project" value="InterPro"/>
</dbReference>
<keyword evidence="7" id="KW-0547">Nucleotide-binding</keyword>
<dbReference type="AlphaFoldDB" id="A0A248TGY8"/>
<keyword evidence="12" id="KW-0472">Membrane</keyword>
<keyword evidence="15" id="KW-1185">Reference proteome</keyword>
<evidence type="ECO:0000313" key="15">
    <source>
        <dbReference type="Proteomes" id="UP000215137"/>
    </source>
</evidence>
<dbReference type="InterPro" id="IPR036097">
    <property type="entry name" value="HisK_dim/P_sf"/>
</dbReference>